<dbReference type="GO" id="GO:0000009">
    <property type="term" value="F:alpha-1,6-mannosyltransferase activity"/>
    <property type="evidence" value="ECO:0007669"/>
    <property type="project" value="InterPro"/>
</dbReference>
<protein>
    <recommendedName>
        <fullName evidence="4">Glycosyltransferase family 32 protein</fullName>
    </recommendedName>
</protein>
<dbReference type="Gene3D" id="3.90.550.20">
    <property type="match status" value="1"/>
</dbReference>
<dbReference type="GO" id="GO:0006487">
    <property type="term" value="P:protein N-linked glycosylation"/>
    <property type="evidence" value="ECO:0007669"/>
    <property type="project" value="TreeGrafter"/>
</dbReference>
<sequence length="263" mass="29561">ISNIIWYKLGPNGLNNDTRRWIDSCIKSNPGYRVEFMTDQTADAHVKSAFASRPDILESYLGLTIPILKADLLRYLLLFDQGGVWSDLDISCGGVPIENWIPPQHRRDTSLVVGWEFDVGWGDGFVRRFASWTILAKPGLPHILKVIEEIVHKLRQKMDQHKVSVENITLAMIGDVVDFSGPRRLTGGILRSLERTLNRAVGTQGITEILQPKSVGDVLVMPGRSFATSANRYKPEEEEKLPPRLVTHHYAGTWKNMHGGEPV</sequence>
<comment type="caution">
    <text evidence="2">The sequence shown here is derived from an EMBL/GenBank/DDBJ whole genome shotgun (WGS) entry which is preliminary data.</text>
</comment>
<dbReference type="AlphaFoldDB" id="A0A9P9J0S2"/>
<name>A0A9P9J0S2_9PLEO</name>
<comment type="similarity">
    <text evidence="1">Belongs to the glycosyltransferase 32 family.</text>
</comment>
<evidence type="ECO:0000256" key="1">
    <source>
        <dbReference type="ARBA" id="ARBA00009003"/>
    </source>
</evidence>
<dbReference type="SUPFAM" id="SSF53448">
    <property type="entry name" value="Nucleotide-diphospho-sugar transferases"/>
    <property type="match status" value="1"/>
</dbReference>
<keyword evidence="3" id="KW-1185">Reference proteome</keyword>
<evidence type="ECO:0008006" key="4">
    <source>
        <dbReference type="Google" id="ProtNLM"/>
    </source>
</evidence>
<evidence type="ECO:0000313" key="3">
    <source>
        <dbReference type="Proteomes" id="UP000700596"/>
    </source>
</evidence>
<gene>
    <name evidence="2" type="ORF">B0J11DRAFT_421491</name>
</gene>
<dbReference type="InterPro" id="IPR007577">
    <property type="entry name" value="GlycoTrfase_DXD_sugar-bd_CS"/>
</dbReference>
<organism evidence="2 3">
    <name type="scientific">Dendryphion nanum</name>
    <dbReference type="NCBI Taxonomy" id="256645"/>
    <lineage>
        <taxon>Eukaryota</taxon>
        <taxon>Fungi</taxon>
        <taxon>Dikarya</taxon>
        <taxon>Ascomycota</taxon>
        <taxon>Pezizomycotina</taxon>
        <taxon>Dothideomycetes</taxon>
        <taxon>Pleosporomycetidae</taxon>
        <taxon>Pleosporales</taxon>
        <taxon>Torulaceae</taxon>
        <taxon>Dendryphion</taxon>
    </lineage>
</organism>
<dbReference type="GO" id="GO:0000136">
    <property type="term" value="C:mannan polymerase complex"/>
    <property type="evidence" value="ECO:0007669"/>
    <property type="project" value="TreeGrafter"/>
</dbReference>
<dbReference type="EMBL" id="JAGMWT010000001">
    <property type="protein sequence ID" value="KAH7137930.1"/>
    <property type="molecule type" value="Genomic_DNA"/>
</dbReference>
<dbReference type="PANTHER" id="PTHR31834:SF8">
    <property type="entry name" value="TRANSFERASE, PUTATIVE (AFU_ORTHOLOGUE AFUA_6G14040)-RELATED"/>
    <property type="match status" value="1"/>
</dbReference>
<feature type="non-terminal residue" evidence="2">
    <location>
        <position position="1"/>
    </location>
</feature>
<reference evidence="2" key="1">
    <citation type="journal article" date="2021" name="Nat. Commun.">
        <title>Genetic determinants of endophytism in the Arabidopsis root mycobiome.</title>
        <authorList>
            <person name="Mesny F."/>
            <person name="Miyauchi S."/>
            <person name="Thiergart T."/>
            <person name="Pickel B."/>
            <person name="Atanasova L."/>
            <person name="Karlsson M."/>
            <person name="Huettel B."/>
            <person name="Barry K.W."/>
            <person name="Haridas S."/>
            <person name="Chen C."/>
            <person name="Bauer D."/>
            <person name="Andreopoulos W."/>
            <person name="Pangilinan J."/>
            <person name="LaButti K."/>
            <person name="Riley R."/>
            <person name="Lipzen A."/>
            <person name="Clum A."/>
            <person name="Drula E."/>
            <person name="Henrissat B."/>
            <person name="Kohler A."/>
            <person name="Grigoriev I.V."/>
            <person name="Martin F.M."/>
            <person name="Hacquard S."/>
        </authorList>
    </citation>
    <scope>NUCLEOTIDE SEQUENCE</scope>
    <source>
        <strain evidence="2">MPI-CAGE-CH-0243</strain>
    </source>
</reference>
<dbReference type="Proteomes" id="UP000700596">
    <property type="component" value="Unassembled WGS sequence"/>
</dbReference>
<accession>A0A9P9J0S2</accession>
<proteinExistence type="inferred from homology"/>
<dbReference type="PANTHER" id="PTHR31834">
    <property type="entry name" value="INITIATION-SPECIFIC ALPHA-1,6-MANNOSYLTRANSFERASE"/>
    <property type="match status" value="1"/>
</dbReference>
<dbReference type="Pfam" id="PF04488">
    <property type="entry name" value="Gly_transf_sug"/>
    <property type="match status" value="1"/>
</dbReference>
<dbReference type="InterPro" id="IPR029044">
    <property type="entry name" value="Nucleotide-diphossugar_trans"/>
</dbReference>
<dbReference type="InterPro" id="IPR039367">
    <property type="entry name" value="Och1-like"/>
</dbReference>
<dbReference type="OrthoDB" id="409543at2759"/>
<evidence type="ECO:0000313" key="2">
    <source>
        <dbReference type="EMBL" id="KAH7137930.1"/>
    </source>
</evidence>